<dbReference type="GO" id="GO:0005793">
    <property type="term" value="C:endoplasmic reticulum-Golgi intermediate compartment"/>
    <property type="evidence" value="ECO:0000318"/>
    <property type="project" value="GO_Central"/>
</dbReference>
<keyword evidence="12" id="KW-1185">Reference proteome</keyword>
<dbReference type="PaxDb" id="4081-Solyc06g060450.2.1"/>
<dbReference type="InterPro" id="IPR009038">
    <property type="entry name" value="GOLD_dom"/>
</dbReference>
<keyword evidence="5 8" id="KW-1133">Transmembrane helix</keyword>
<dbReference type="GO" id="GO:0005783">
    <property type="term" value="C:endoplasmic reticulum"/>
    <property type="evidence" value="ECO:0000318"/>
    <property type="project" value="GO_Central"/>
</dbReference>
<dbReference type="GO" id="GO:0016020">
    <property type="term" value="C:membrane"/>
    <property type="evidence" value="ECO:0007669"/>
    <property type="project" value="UniProtKB-SubCell"/>
</dbReference>
<dbReference type="STRING" id="4081.A0A3Q7GXB4"/>
<dbReference type="SMART" id="SM01190">
    <property type="entry name" value="EMP24_GP25L"/>
    <property type="match status" value="1"/>
</dbReference>
<dbReference type="GO" id="GO:0005794">
    <property type="term" value="C:Golgi apparatus"/>
    <property type="evidence" value="ECO:0000318"/>
    <property type="project" value="GO_Central"/>
</dbReference>
<evidence type="ECO:0000256" key="9">
    <source>
        <dbReference type="SAM" id="SignalP"/>
    </source>
</evidence>
<dbReference type="Pfam" id="PF01105">
    <property type="entry name" value="EMP24_GP25L"/>
    <property type="match status" value="1"/>
</dbReference>
<protein>
    <recommendedName>
        <fullName evidence="10">GOLD domain-containing protein</fullName>
    </recommendedName>
</protein>
<dbReference type="SMR" id="A0A3Q7GXB4"/>
<evidence type="ECO:0000259" key="10">
    <source>
        <dbReference type="PROSITE" id="PS50866"/>
    </source>
</evidence>
<comment type="subcellular location">
    <subcellularLocation>
        <location evidence="1 7">Membrane</location>
        <topology evidence="1 7">Single-pass type I membrane protein</topology>
    </subcellularLocation>
</comment>
<evidence type="ECO:0000256" key="5">
    <source>
        <dbReference type="ARBA" id="ARBA00022989"/>
    </source>
</evidence>
<reference evidence="11" key="1">
    <citation type="journal article" date="2012" name="Nature">
        <title>The tomato genome sequence provides insights into fleshy fruit evolution.</title>
        <authorList>
            <consortium name="Tomato Genome Consortium"/>
        </authorList>
    </citation>
    <scope>NUCLEOTIDE SEQUENCE [LARGE SCALE GENOMIC DNA]</scope>
    <source>
        <strain evidence="11">cv. Heinz 1706</strain>
    </source>
</reference>
<evidence type="ECO:0000256" key="1">
    <source>
        <dbReference type="ARBA" id="ARBA00004479"/>
    </source>
</evidence>
<evidence type="ECO:0000256" key="7">
    <source>
        <dbReference type="RuleBase" id="RU003827"/>
    </source>
</evidence>
<evidence type="ECO:0000313" key="11">
    <source>
        <dbReference type="EnsemblPlants" id="Solyc06g060450.3.1"/>
    </source>
</evidence>
<proteinExistence type="inferred from homology"/>
<sequence>MKLMKVLKLILVVVTMAMTMAEALWLEMPSSGAKCVYEEIRNNVVVLVEYAIVGINEQNQYSFIRDLISLKVTSPFGKILHHENNVTNGEFGFTTTEPGNYMACFFMNSQTPDGKAVHIGLDWKIGIAAKDWYSIARKEKIQDIELVLMKFQAWVQSIREKLIYMKKREEEMSEVSERTNAAVAWFSGMSLSLCILAAATQIWYLKRFFRKKNLI</sequence>
<evidence type="ECO:0000313" key="12">
    <source>
        <dbReference type="Proteomes" id="UP000004994"/>
    </source>
</evidence>
<dbReference type="OMA" id="EKLIYMK"/>
<organism evidence="11">
    <name type="scientific">Solanum lycopersicum</name>
    <name type="common">Tomato</name>
    <name type="synonym">Lycopersicon esculentum</name>
    <dbReference type="NCBI Taxonomy" id="4081"/>
    <lineage>
        <taxon>Eukaryota</taxon>
        <taxon>Viridiplantae</taxon>
        <taxon>Streptophyta</taxon>
        <taxon>Embryophyta</taxon>
        <taxon>Tracheophyta</taxon>
        <taxon>Spermatophyta</taxon>
        <taxon>Magnoliopsida</taxon>
        <taxon>eudicotyledons</taxon>
        <taxon>Gunneridae</taxon>
        <taxon>Pentapetalae</taxon>
        <taxon>asterids</taxon>
        <taxon>lamiids</taxon>
        <taxon>Solanales</taxon>
        <taxon>Solanaceae</taxon>
        <taxon>Solanoideae</taxon>
        <taxon>Solaneae</taxon>
        <taxon>Solanum</taxon>
        <taxon>Solanum subgen. Lycopersicon</taxon>
    </lineage>
</organism>
<dbReference type="EnsemblPlants" id="Solyc06g060450.3.1">
    <property type="protein sequence ID" value="Solyc06g060450.3.1"/>
    <property type="gene ID" value="Solyc06g060450.3"/>
</dbReference>
<evidence type="ECO:0000256" key="3">
    <source>
        <dbReference type="ARBA" id="ARBA00022692"/>
    </source>
</evidence>
<dbReference type="Gramene" id="Solyc06g060450.3.1">
    <property type="protein sequence ID" value="Solyc06g060450.3.1"/>
    <property type="gene ID" value="Solyc06g060450.3"/>
</dbReference>
<dbReference type="PANTHER" id="PTHR22811">
    <property type="entry name" value="TRANSMEMBRANE EMP24 DOMAIN-CONTAINING PROTEIN"/>
    <property type="match status" value="1"/>
</dbReference>
<dbReference type="GO" id="GO:0006888">
    <property type="term" value="P:endoplasmic reticulum to Golgi vesicle-mediated transport"/>
    <property type="evidence" value="ECO:0000318"/>
    <property type="project" value="GO_Central"/>
</dbReference>
<dbReference type="GO" id="GO:0007030">
    <property type="term" value="P:Golgi organization"/>
    <property type="evidence" value="ECO:0000318"/>
    <property type="project" value="GO_Central"/>
</dbReference>
<comment type="similarity">
    <text evidence="2 7">Belongs to the EMP24/GP25L family.</text>
</comment>
<dbReference type="PROSITE" id="PS50866">
    <property type="entry name" value="GOLD"/>
    <property type="match status" value="1"/>
</dbReference>
<dbReference type="GO" id="GO:0006886">
    <property type="term" value="P:intracellular protein transport"/>
    <property type="evidence" value="ECO:0000318"/>
    <property type="project" value="GO_Central"/>
</dbReference>
<evidence type="ECO:0000256" key="4">
    <source>
        <dbReference type="ARBA" id="ARBA00022729"/>
    </source>
</evidence>
<evidence type="ECO:0000256" key="8">
    <source>
        <dbReference type="SAM" id="Phobius"/>
    </source>
</evidence>
<keyword evidence="4 9" id="KW-0732">Signal</keyword>
<feature type="chain" id="PRO_5018545301" description="GOLD domain-containing protein" evidence="9">
    <location>
        <begin position="24"/>
        <end position="215"/>
    </location>
</feature>
<dbReference type="GO" id="GO:0030134">
    <property type="term" value="C:COPII-coated ER to Golgi transport vesicle"/>
    <property type="evidence" value="ECO:0000318"/>
    <property type="project" value="GO_Central"/>
</dbReference>
<dbReference type="InterPro" id="IPR015720">
    <property type="entry name" value="Emp24-like"/>
</dbReference>
<dbReference type="InParanoid" id="A0A3Q7GXB4"/>
<evidence type="ECO:0000256" key="6">
    <source>
        <dbReference type="ARBA" id="ARBA00023136"/>
    </source>
</evidence>
<feature type="domain" description="GOLD" evidence="10">
    <location>
        <begin position="33"/>
        <end position="153"/>
    </location>
</feature>
<accession>A0A3Q7GXB4</accession>
<name>A0A3Q7GXB4_SOLLC</name>
<reference evidence="11" key="2">
    <citation type="submission" date="2019-01" db="UniProtKB">
        <authorList>
            <consortium name="EnsemblPlants"/>
        </authorList>
    </citation>
    <scope>IDENTIFICATION</scope>
    <source>
        <strain evidence="11">cv. Heinz 1706</strain>
    </source>
</reference>
<feature type="signal peptide" evidence="9">
    <location>
        <begin position="1"/>
        <end position="23"/>
    </location>
</feature>
<dbReference type="Proteomes" id="UP000004994">
    <property type="component" value="Chromosome 6"/>
</dbReference>
<keyword evidence="3 7" id="KW-0812">Transmembrane</keyword>
<keyword evidence="6 8" id="KW-0472">Membrane</keyword>
<feature type="transmembrane region" description="Helical" evidence="8">
    <location>
        <begin position="182"/>
        <end position="205"/>
    </location>
</feature>
<dbReference type="AlphaFoldDB" id="A0A3Q7GXB4"/>
<evidence type="ECO:0000256" key="2">
    <source>
        <dbReference type="ARBA" id="ARBA00007104"/>
    </source>
</evidence>